<dbReference type="PANTHER" id="PTHR37415:SF1">
    <property type="entry name" value="CELL FUSION PROTEIN AFF-1"/>
    <property type="match status" value="1"/>
</dbReference>
<feature type="chain" id="PRO_5035903519" evidence="2">
    <location>
        <begin position="21"/>
        <end position="583"/>
    </location>
</feature>
<organism evidence="3 4">
    <name type="scientific">Caenorhabditis bovis</name>
    <dbReference type="NCBI Taxonomy" id="2654633"/>
    <lineage>
        <taxon>Eukaryota</taxon>
        <taxon>Metazoa</taxon>
        <taxon>Ecdysozoa</taxon>
        <taxon>Nematoda</taxon>
        <taxon>Chromadorea</taxon>
        <taxon>Rhabditida</taxon>
        <taxon>Rhabditina</taxon>
        <taxon>Rhabditomorpha</taxon>
        <taxon>Rhabditoidea</taxon>
        <taxon>Rhabditidae</taxon>
        <taxon>Peloderinae</taxon>
        <taxon>Caenorhabditis</taxon>
    </lineage>
</organism>
<dbReference type="Pfam" id="PF14884">
    <property type="entry name" value="EFF-AFF"/>
    <property type="match status" value="1"/>
</dbReference>
<feature type="transmembrane region" description="Helical" evidence="1">
    <location>
        <begin position="541"/>
        <end position="574"/>
    </location>
</feature>
<feature type="signal peptide" evidence="2">
    <location>
        <begin position="1"/>
        <end position="20"/>
    </location>
</feature>
<keyword evidence="2" id="KW-0732">Signal</keyword>
<evidence type="ECO:0000313" key="4">
    <source>
        <dbReference type="Proteomes" id="UP000494206"/>
    </source>
</evidence>
<proteinExistence type="predicted"/>
<dbReference type="InterPro" id="IPR043076">
    <property type="entry name" value="Fusogen_EFF/AFF_dom3"/>
</dbReference>
<keyword evidence="1" id="KW-1133">Transmembrane helix</keyword>
<keyword evidence="1" id="KW-0472">Membrane</keyword>
<reference evidence="3 4" key="1">
    <citation type="submission" date="2020-04" db="EMBL/GenBank/DDBJ databases">
        <authorList>
            <person name="Laetsch R D."/>
            <person name="Stevens L."/>
            <person name="Kumar S."/>
            <person name="Blaxter L. M."/>
        </authorList>
    </citation>
    <scope>NUCLEOTIDE SEQUENCE [LARGE SCALE GENOMIC DNA]</scope>
</reference>
<dbReference type="InterPro" id="IPR029213">
    <property type="entry name" value="Fusogen_EFF/AFF"/>
</dbReference>
<accession>A0A8S1FAV8</accession>
<comment type="caution">
    <text evidence="3">The sequence shown here is derived from an EMBL/GenBank/DDBJ whole genome shotgun (WGS) entry which is preliminary data.</text>
</comment>
<gene>
    <name evidence="3" type="ORF">CBOVIS_LOCUS12439</name>
</gene>
<dbReference type="EMBL" id="CADEPM010000012">
    <property type="protein sequence ID" value="CAB3410997.1"/>
    <property type="molecule type" value="Genomic_DNA"/>
</dbReference>
<keyword evidence="4" id="KW-1185">Reference proteome</keyword>
<evidence type="ECO:0000313" key="3">
    <source>
        <dbReference type="EMBL" id="CAB3410997.1"/>
    </source>
</evidence>
<evidence type="ECO:0000256" key="1">
    <source>
        <dbReference type="SAM" id="Phobius"/>
    </source>
</evidence>
<dbReference type="GO" id="GO:0000768">
    <property type="term" value="P:syncytium formation by plasma membrane fusion"/>
    <property type="evidence" value="ECO:0007669"/>
    <property type="project" value="TreeGrafter"/>
</dbReference>
<dbReference type="AlphaFoldDB" id="A0A8S1FAV8"/>
<name>A0A8S1FAV8_9PELO</name>
<dbReference type="Proteomes" id="UP000494206">
    <property type="component" value="Unassembled WGS sequence"/>
</dbReference>
<evidence type="ECO:0000256" key="2">
    <source>
        <dbReference type="SAM" id="SignalP"/>
    </source>
</evidence>
<dbReference type="Gene3D" id="2.60.40.3980">
    <property type="entry name" value="Cell-cell fusogen EFF/AFF, domain 3"/>
    <property type="match status" value="1"/>
</dbReference>
<dbReference type="GO" id="GO:0044291">
    <property type="term" value="C:cell-cell contact zone"/>
    <property type="evidence" value="ECO:0007669"/>
    <property type="project" value="TreeGrafter"/>
</dbReference>
<keyword evidence="1" id="KW-0812">Transmembrane</keyword>
<dbReference type="PANTHER" id="PTHR37415">
    <property type="entry name" value="EFF-1A"/>
    <property type="match status" value="1"/>
</dbReference>
<protein>
    <submittedName>
        <fullName evidence="3">Uncharacterized protein</fullName>
    </submittedName>
</protein>
<sequence length="583" mass="66389">MRLWHIIIIVIIAVIDESDGRQRRHHRKRRFSRNFDEFYCGESANLQSEFDETRDSNFSRPSKIFSTQFNLALDNTICIKLQNIVHVLKYERLEQHYPIENSYTFAVPLIDTNCKCHCTGIGGNDVCNVEKYSDDRNCTSTSEYPTCYTRYHPAVAPIDCPVTSIPAKACCDIKLKPFAGKYYRAVKLSQPVSDLIISYSIYANNTGKMAKVFGPDEYRIILNKGKEQFELNEHHRIAVSLTAPPPHQQLREGVYYFAEDRQNELREGKINEITENDLDKLGWYRKTGSDWHVATSGLLLRNAHKVIIKNCKGQVHLDQFSGTNNFVLRGTHYNDSFTDKLVADNNYVRRVKVDEPNRVVTIFHEHGTTASIYLKTDSRPNLTKSQSSLSNFTGSITLDHDGNRMLNVTFFGVKGTVHIKMFENDRKTVATFACTAQFGTTVKDDGSRISLPATITQAQFVCILPDEQPTKKEICKWIPYEEKAMRIPRQEHTWSKGHSPCSSAECNGMTRGPSEWFPWLVDFDYLQSHNLGFGEWAKIGLHVALIAVVTLLLILVLTKCLIPLACCSLSIPFCRGGKKPSKY</sequence>
<dbReference type="OrthoDB" id="5916841at2759"/>